<evidence type="ECO:0000256" key="7">
    <source>
        <dbReference type="HAMAP-Rule" id="MF_02065"/>
    </source>
</evidence>
<dbReference type="InterPro" id="IPR003770">
    <property type="entry name" value="MLTG-like"/>
</dbReference>
<name>A0A2W5EFH8_9SPHI</name>
<evidence type="ECO:0000256" key="3">
    <source>
        <dbReference type="ARBA" id="ARBA00022989"/>
    </source>
</evidence>
<comment type="similarity">
    <text evidence="7">Belongs to the transglycosylase MltG family.</text>
</comment>
<dbReference type="GO" id="GO:0009252">
    <property type="term" value="P:peptidoglycan biosynthetic process"/>
    <property type="evidence" value="ECO:0007669"/>
    <property type="project" value="UniProtKB-UniRule"/>
</dbReference>
<evidence type="ECO:0000313" key="9">
    <source>
        <dbReference type="Proteomes" id="UP000249645"/>
    </source>
</evidence>
<keyword evidence="5 7" id="KW-0456">Lyase</keyword>
<dbReference type="AlphaFoldDB" id="A0A2W5EFH8"/>
<dbReference type="GO" id="GO:0071555">
    <property type="term" value="P:cell wall organization"/>
    <property type="evidence" value="ECO:0007669"/>
    <property type="project" value="UniProtKB-KW"/>
</dbReference>
<dbReference type="EC" id="4.2.2.29" evidence="7"/>
<evidence type="ECO:0000256" key="5">
    <source>
        <dbReference type="ARBA" id="ARBA00023239"/>
    </source>
</evidence>
<comment type="catalytic activity">
    <reaction evidence="7">
        <text>a peptidoglycan chain = a peptidoglycan chain with N-acetyl-1,6-anhydromuramyl-[peptide] at the reducing end + a peptidoglycan chain with N-acetylglucosamine at the non-reducing end.</text>
        <dbReference type="EC" id="4.2.2.29"/>
    </reaction>
</comment>
<protein>
    <recommendedName>
        <fullName evidence="7">Endolytic murein transglycosylase</fullName>
        <ecNumber evidence="7">4.2.2.29</ecNumber>
    </recommendedName>
    <alternativeName>
        <fullName evidence="7">Peptidoglycan lytic transglycosylase</fullName>
    </alternativeName>
    <alternativeName>
        <fullName evidence="7">Peptidoglycan polymerization terminase</fullName>
    </alternativeName>
</protein>
<dbReference type="CDD" id="cd08010">
    <property type="entry name" value="MltG_like"/>
    <property type="match status" value="1"/>
</dbReference>
<feature type="transmembrane region" description="Helical" evidence="7">
    <location>
        <begin position="23"/>
        <end position="42"/>
    </location>
</feature>
<evidence type="ECO:0000256" key="4">
    <source>
        <dbReference type="ARBA" id="ARBA00023136"/>
    </source>
</evidence>
<comment type="subcellular location">
    <subcellularLocation>
        <location evidence="7">Cell membrane</location>
        <topology evidence="7">Single-pass membrane protein</topology>
    </subcellularLocation>
</comment>
<evidence type="ECO:0000256" key="2">
    <source>
        <dbReference type="ARBA" id="ARBA00022692"/>
    </source>
</evidence>
<comment type="function">
    <text evidence="7">Functions as a peptidoglycan terminase that cleaves nascent peptidoglycan strands endolytically to terminate their elongation.</text>
</comment>
<keyword evidence="6 7" id="KW-0961">Cell wall biogenesis/degradation</keyword>
<sequence>MLLPLFRTEGIPKNNKICFMKKIVLVILVLIILAGGIGYAMLGMNATKFDAQHKFIYVSSKSSAKDTVLSQLSGADGISNIGLFSFVTDRLHIWDRIKTGRFEIKKGSSLKSIIMMFRRNEQAPAKLVINKLRTRADLAGLIGRQFKLDSLNALSFLDNNDSLKVLGVDTNTVMSLVIPDTYLLNWNSSMRSIMERLQDYQKNFWSSDGRTEKATKLGLTPLQVYIFASIVEEETNNNAEKGNVASVYYNRYKTDMPLGADPTIRFALNDFTIKRVLSGHLQVQSPYNTYKNKGLPPGPICTPSQKTIDAVLNQPSTKYLFFVAKSDFSGTHEFSETFQQHVQYANQYRQELDKRMAAKDSLKKQ</sequence>
<feature type="site" description="Important for catalytic activity" evidence="7">
    <location>
        <position position="234"/>
    </location>
</feature>
<dbReference type="EMBL" id="QFOI01000408">
    <property type="protein sequence ID" value="PZP42821.1"/>
    <property type="molecule type" value="Genomic_DNA"/>
</dbReference>
<accession>A0A2W5EFH8</accession>
<comment type="caution">
    <text evidence="8">The sequence shown here is derived from an EMBL/GenBank/DDBJ whole genome shotgun (WGS) entry which is preliminary data.</text>
</comment>
<keyword evidence="4 7" id="KW-0472">Membrane</keyword>
<dbReference type="Gene3D" id="3.30.160.60">
    <property type="entry name" value="Classic Zinc Finger"/>
    <property type="match status" value="1"/>
</dbReference>
<keyword evidence="3 7" id="KW-1133">Transmembrane helix</keyword>
<dbReference type="GO" id="GO:0005886">
    <property type="term" value="C:plasma membrane"/>
    <property type="evidence" value="ECO:0007669"/>
    <property type="project" value="UniProtKB-SubCell"/>
</dbReference>
<evidence type="ECO:0000256" key="1">
    <source>
        <dbReference type="ARBA" id="ARBA00022475"/>
    </source>
</evidence>
<dbReference type="NCBIfam" id="TIGR00247">
    <property type="entry name" value="endolytic transglycosylase MltG"/>
    <property type="match status" value="1"/>
</dbReference>
<dbReference type="Pfam" id="PF02618">
    <property type="entry name" value="YceG"/>
    <property type="match status" value="1"/>
</dbReference>
<dbReference type="HAMAP" id="MF_02065">
    <property type="entry name" value="MltG"/>
    <property type="match status" value="1"/>
</dbReference>
<organism evidence="8 9">
    <name type="scientific">Pseudopedobacter saltans</name>
    <dbReference type="NCBI Taxonomy" id="151895"/>
    <lineage>
        <taxon>Bacteria</taxon>
        <taxon>Pseudomonadati</taxon>
        <taxon>Bacteroidota</taxon>
        <taxon>Sphingobacteriia</taxon>
        <taxon>Sphingobacteriales</taxon>
        <taxon>Sphingobacteriaceae</taxon>
        <taxon>Pseudopedobacter</taxon>
    </lineage>
</organism>
<proteinExistence type="inferred from homology"/>
<dbReference type="Proteomes" id="UP000249645">
    <property type="component" value="Unassembled WGS sequence"/>
</dbReference>
<dbReference type="GO" id="GO:0008932">
    <property type="term" value="F:lytic endotransglycosylase activity"/>
    <property type="evidence" value="ECO:0007669"/>
    <property type="project" value="UniProtKB-UniRule"/>
</dbReference>
<reference evidence="8 9" key="1">
    <citation type="submission" date="2017-11" db="EMBL/GenBank/DDBJ databases">
        <title>Infants hospitalized years apart are colonized by the same room-sourced microbial strains.</title>
        <authorList>
            <person name="Brooks B."/>
            <person name="Olm M.R."/>
            <person name="Firek B.A."/>
            <person name="Baker R."/>
            <person name="Thomas B.C."/>
            <person name="Morowitz M.J."/>
            <person name="Banfield J.F."/>
        </authorList>
    </citation>
    <scope>NUCLEOTIDE SEQUENCE [LARGE SCALE GENOMIC DNA]</scope>
    <source>
        <strain evidence="8">S2_009_000_R2_76</strain>
    </source>
</reference>
<evidence type="ECO:0000313" key="8">
    <source>
        <dbReference type="EMBL" id="PZP42821.1"/>
    </source>
</evidence>
<evidence type="ECO:0000256" key="6">
    <source>
        <dbReference type="ARBA" id="ARBA00023316"/>
    </source>
</evidence>
<gene>
    <name evidence="7 8" type="primary">mltG</name>
    <name evidence="8" type="ORF">DI598_16510</name>
</gene>
<keyword evidence="2 7" id="KW-0812">Transmembrane</keyword>
<keyword evidence="1 7" id="KW-1003">Cell membrane</keyword>
<dbReference type="PANTHER" id="PTHR30518:SF2">
    <property type="entry name" value="ENDOLYTIC MUREIN TRANSGLYCOSYLASE"/>
    <property type="match status" value="1"/>
</dbReference>
<dbReference type="PANTHER" id="PTHR30518">
    <property type="entry name" value="ENDOLYTIC MUREIN TRANSGLYCOSYLASE"/>
    <property type="match status" value="1"/>
</dbReference>